<feature type="domain" description="Endonuclease/exonuclease/phosphatase" evidence="1">
    <location>
        <begin position="44"/>
        <end position="292"/>
    </location>
</feature>
<dbReference type="InterPro" id="IPR036691">
    <property type="entry name" value="Endo/exonu/phosph_ase_sf"/>
</dbReference>
<protein>
    <submittedName>
        <fullName evidence="2">Putative membrane protein</fullName>
    </submittedName>
</protein>
<dbReference type="InterPro" id="IPR050410">
    <property type="entry name" value="CCR4/nocturin_mRNA_transcr"/>
</dbReference>
<name>A0A1M4N5Z6_9RHOB</name>
<proteinExistence type="predicted"/>
<dbReference type="PANTHER" id="PTHR12121:SF36">
    <property type="entry name" value="ENDONUCLEASE_EXONUCLEASE_PHOSPHATASE DOMAIN-CONTAINING PROTEIN"/>
    <property type="match status" value="1"/>
</dbReference>
<dbReference type="AlphaFoldDB" id="A0A1M4N5Z6"/>
<evidence type="ECO:0000259" key="1">
    <source>
        <dbReference type="Pfam" id="PF03372"/>
    </source>
</evidence>
<dbReference type="PANTHER" id="PTHR12121">
    <property type="entry name" value="CARBON CATABOLITE REPRESSOR PROTEIN 4"/>
    <property type="match status" value="1"/>
</dbReference>
<dbReference type="SUPFAM" id="SSF56219">
    <property type="entry name" value="DNase I-like"/>
    <property type="match status" value="1"/>
</dbReference>
<dbReference type="EMBL" id="FMJB01000064">
    <property type="protein sequence ID" value="SCM69488.1"/>
    <property type="molecule type" value="Genomic_DNA"/>
</dbReference>
<evidence type="ECO:0000313" key="2">
    <source>
        <dbReference type="EMBL" id="SCM69488.1"/>
    </source>
</evidence>
<dbReference type="InterPro" id="IPR005135">
    <property type="entry name" value="Endo/exonuclease/phosphatase"/>
</dbReference>
<dbReference type="RefSeq" id="WP_072709124.1">
    <property type="nucleotide sequence ID" value="NZ_FMJB01000064.1"/>
</dbReference>
<reference evidence="3" key="1">
    <citation type="submission" date="2016-09" db="EMBL/GenBank/DDBJ databases">
        <authorList>
            <person name="Wibberg D."/>
        </authorList>
    </citation>
    <scope>NUCLEOTIDE SEQUENCE [LARGE SCALE GENOMIC DNA]</scope>
</reference>
<gene>
    <name evidence="2" type="ORF">KARMA_3727</name>
</gene>
<accession>A0A1M4N5Z6</accession>
<dbReference type="GO" id="GO:0000175">
    <property type="term" value="F:3'-5'-RNA exonuclease activity"/>
    <property type="evidence" value="ECO:0007669"/>
    <property type="project" value="TreeGrafter"/>
</dbReference>
<dbReference type="Gene3D" id="3.60.10.10">
    <property type="entry name" value="Endonuclease/exonuclease/phosphatase"/>
    <property type="match status" value="1"/>
</dbReference>
<keyword evidence="3" id="KW-1185">Reference proteome</keyword>
<organism evidence="2 3">
    <name type="scientific">Donghicola eburneus</name>
    <dbReference type="NCBI Taxonomy" id="393278"/>
    <lineage>
        <taxon>Bacteria</taxon>
        <taxon>Pseudomonadati</taxon>
        <taxon>Pseudomonadota</taxon>
        <taxon>Alphaproteobacteria</taxon>
        <taxon>Rhodobacterales</taxon>
        <taxon>Roseobacteraceae</taxon>
        <taxon>Donghicola</taxon>
    </lineage>
</organism>
<evidence type="ECO:0000313" key="3">
    <source>
        <dbReference type="Proteomes" id="UP000184085"/>
    </source>
</evidence>
<sequence>MILAIGVILGAIVLLLVLVSASHWLHSEKHPIPPQPENSIRLATYNVHYIKLQEETGQWSIEDWHRRKEPLNTAFRAIGPDIITFQEMESFASENGDEVNLARDYLLERNPEYSYAARGDWTYCPMTQPIFYRTSRFELLDEGSFAFPETYKRMRHTCEIGGYPYFASWVKLRVKATGQTLRVVNMHLDYCNQKNRRKSAELISQHIDPWMADGDHVVLMGDFNSWDGMRPLRVLARRGLNIPQIAGSTFHFNRGLHLFAAIDHMGFSENIRLATTPVVVRQKFLGEYPSDHYPLLSDVYLE</sequence>
<dbReference type="Pfam" id="PF03372">
    <property type="entry name" value="Exo_endo_phos"/>
    <property type="match status" value="1"/>
</dbReference>
<dbReference type="Proteomes" id="UP000184085">
    <property type="component" value="Unassembled WGS sequence"/>
</dbReference>